<accession>A0A0V1DK31</accession>
<comment type="caution">
    <text evidence="1">The sequence shown here is derived from an EMBL/GenBank/DDBJ whole genome shotgun (WGS) entry which is preliminary data.</text>
</comment>
<evidence type="ECO:0000313" key="4">
    <source>
        <dbReference type="Proteomes" id="UP000054995"/>
    </source>
</evidence>
<dbReference type="Proteomes" id="UP000054995">
    <property type="component" value="Unassembled WGS sequence"/>
</dbReference>
<proteinExistence type="predicted"/>
<keyword evidence="4" id="KW-1185">Reference proteome</keyword>
<dbReference type="EMBL" id="JYDT01003975">
    <property type="protein sequence ID" value="KRY61984.1"/>
    <property type="molecule type" value="Genomic_DNA"/>
</dbReference>
<reference evidence="3 4" key="1">
    <citation type="submission" date="2015-01" db="EMBL/GenBank/DDBJ databases">
        <title>Evolution of Trichinella species and genotypes.</title>
        <authorList>
            <person name="Korhonen P.K."/>
            <person name="Edoardo P."/>
            <person name="Giuseppe L.R."/>
            <person name="Gasser R.B."/>
        </authorList>
    </citation>
    <scope>NUCLEOTIDE SEQUENCE [LARGE SCALE GENOMIC DNA]</scope>
    <source>
        <strain evidence="2">ISS176</strain>
        <strain evidence="1">ISS470</strain>
    </source>
</reference>
<evidence type="ECO:0000313" key="3">
    <source>
        <dbReference type="Proteomes" id="UP000054826"/>
    </source>
</evidence>
<gene>
    <name evidence="2" type="ORF">T4C_4672</name>
    <name evidence="1" type="ORF">T4D_14241</name>
</gene>
<protein>
    <submittedName>
        <fullName evidence="1">Uncharacterized protein</fullName>
    </submittedName>
</protein>
<name>A0A0V1DK31_TRIPS</name>
<dbReference type="AlphaFoldDB" id="A0A0V1DK31"/>
<feature type="non-terminal residue" evidence="1">
    <location>
        <position position="1"/>
    </location>
</feature>
<evidence type="ECO:0000313" key="2">
    <source>
        <dbReference type="EMBL" id="KRY94573.1"/>
    </source>
</evidence>
<sequence>LVRRNSKSRMDLVAHCQIAYFTRFSRNHIWN</sequence>
<dbReference type="Proteomes" id="UP000054826">
    <property type="component" value="Unassembled WGS sequence"/>
</dbReference>
<dbReference type="EMBL" id="JYDV01005451">
    <property type="protein sequence ID" value="KRY94573.1"/>
    <property type="molecule type" value="Genomic_DNA"/>
</dbReference>
<evidence type="ECO:0000313" key="1">
    <source>
        <dbReference type="EMBL" id="KRY61984.1"/>
    </source>
</evidence>
<organism evidence="1 4">
    <name type="scientific">Trichinella pseudospiralis</name>
    <name type="common">Parasitic roundworm</name>
    <dbReference type="NCBI Taxonomy" id="6337"/>
    <lineage>
        <taxon>Eukaryota</taxon>
        <taxon>Metazoa</taxon>
        <taxon>Ecdysozoa</taxon>
        <taxon>Nematoda</taxon>
        <taxon>Enoplea</taxon>
        <taxon>Dorylaimia</taxon>
        <taxon>Trichinellida</taxon>
        <taxon>Trichinellidae</taxon>
        <taxon>Trichinella</taxon>
    </lineage>
</organism>